<evidence type="ECO:0000256" key="5">
    <source>
        <dbReference type="ARBA" id="ARBA00022741"/>
    </source>
</evidence>
<dbReference type="PROSITE" id="PS50011">
    <property type="entry name" value="PROTEIN_KINASE_DOM"/>
    <property type="match status" value="1"/>
</dbReference>
<dbReference type="InterPro" id="IPR050629">
    <property type="entry name" value="STE20/SPS1-PAK"/>
</dbReference>
<comment type="similarity">
    <text evidence="1">Belongs to the protein kinase superfamily. STE Ser/Thr protein kinase family. STE20 subfamily.</text>
</comment>
<evidence type="ECO:0000259" key="12">
    <source>
        <dbReference type="PROSITE" id="PS50011"/>
    </source>
</evidence>
<dbReference type="PROSITE" id="PS00108">
    <property type="entry name" value="PROTEIN_KINASE_ST"/>
    <property type="match status" value="1"/>
</dbReference>
<dbReference type="InterPro" id="IPR017441">
    <property type="entry name" value="Protein_kinase_ATP_BS"/>
</dbReference>
<dbReference type="GO" id="GO:0004674">
    <property type="term" value="F:protein serine/threonine kinase activity"/>
    <property type="evidence" value="ECO:0000318"/>
    <property type="project" value="GO_Central"/>
</dbReference>
<organism evidence="13 14">
    <name type="scientific">Trichomonas vaginalis (strain ATCC PRA-98 / G3)</name>
    <dbReference type="NCBI Taxonomy" id="412133"/>
    <lineage>
        <taxon>Eukaryota</taxon>
        <taxon>Metamonada</taxon>
        <taxon>Parabasalia</taxon>
        <taxon>Trichomonadida</taxon>
        <taxon>Trichomonadidae</taxon>
        <taxon>Trichomonas</taxon>
    </lineage>
</organism>
<evidence type="ECO:0000256" key="6">
    <source>
        <dbReference type="ARBA" id="ARBA00022777"/>
    </source>
</evidence>
<comment type="catalytic activity">
    <reaction evidence="9">
        <text>L-seryl-[protein] + ATP = O-phospho-L-seryl-[protein] + ADP + H(+)</text>
        <dbReference type="Rhea" id="RHEA:17989"/>
        <dbReference type="Rhea" id="RHEA-COMP:9863"/>
        <dbReference type="Rhea" id="RHEA-COMP:11604"/>
        <dbReference type="ChEBI" id="CHEBI:15378"/>
        <dbReference type="ChEBI" id="CHEBI:29999"/>
        <dbReference type="ChEBI" id="CHEBI:30616"/>
        <dbReference type="ChEBI" id="CHEBI:83421"/>
        <dbReference type="ChEBI" id="CHEBI:456216"/>
        <dbReference type="EC" id="2.7.11.1"/>
    </reaction>
</comment>
<dbReference type="EC" id="2.7.11.1" evidence="2"/>
<dbReference type="eggNOG" id="KOG0574">
    <property type="taxonomic scope" value="Eukaryota"/>
</dbReference>
<keyword evidence="5 10" id="KW-0547">Nucleotide-binding</keyword>
<dbReference type="AlphaFoldDB" id="A2DJD0"/>
<dbReference type="KEGG" id="tva:5465045"/>
<dbReference type="InterPro" id="IPR000719">
    <property type="entry name" value="Prot_kinase_dom"/>
</dbReference>
<evidence type="ECO:0000256" key="11">
    <source>
        <dbReference type="RuleBase" id="RU000304"/>
    </source>
</evidence>
<feature type="domain" description="Protein kinase" evidence="12">
    <location>
        <begin position="13"/>
        <end position="263"/>
    </location>
</feature>
<dbReference type="InterPro" id="IPR011009">
    <property type="entry name" value="Kinase-like_dom_sf"/>
</dbReference>
<evidence type="ECO:0000256" key="10">
    <source>
        <dbReference type="PROSITE-ProRule" id="PRU10141"/>
    </source>
</evidence>
<dbReference type="GO" id="GO:0005737">
    <property type="term" value="C:cytoplasm"/>
    <property type="evidence" value="ECO:0000318"/>
    <property type="project" value="GO_Central"/>
</dbReference>
<keyword evidence="3 11" id="KW-0723">Serine/threonine-protein kinase</keyword>
<dbReference type="PANTHER" id="PTHR48012:SF10">
    <property type="entry name" value="FI20177P1"/>
    <property type="match status" value="1"/>
</dbReference>
<dbReference type="VEuPathDB" id="TrichDB:TVAGG3_0543460"/>
<dbReference type="EMBL" id="DS113207">
    <property type="protein sequence ID" value="EAY19517.1"/>
    <property type="molecule type" value="Genomic_DNA"/>
</dbReference>
<dbReference type="InterPro" id="IPR008271">
    <property type="entry name" value="Ser/Thr_kinase_AS"/>
</dbReference>
<dbReference type="OMA" id="FASAGXQ"/>
<evidence type="ECO:0000256" key="4">
    <source>
        <dbReference type="ARBA" id="ARBA00022679"/>
    </source>
</evidence>
<sequence length="265" mass="30289">MQEYYLGNDSQYVTNLHEIGHGTFSIVYQGKLKDSGQGIAIKKITADITEEIFRREINNMCSSDHPNIVKIYDAFLQDKFPYIILQYCANGTLSQRLETLDNYSDDDARLILKSVLEAVSYLHSHHIIHRDIKAENIYFDENDNVLLGDFGSSKFIANDTAQSLVGTMDYIAPEVIESNISGTNYNEKADIWSIGILTFYLIEKHFPFQVSNYRVSPDMTDGSYKNEFYLSHSDKILDFIDKCLQPNPDDRPDAAELLKHPYITG</sequence>
<dbReference type="GO" id="GO:0005524">
    <property type="term" value="F:ATP binding"/>
    <property type="evidence" value="ECO:0007669"/>
    <property type="project" value="UniProtKB-UniRule"/>
</dbReference>
<dbReference type="OrthoDB" id="40902at2759"/>
<dbReference type="Proteomes" id="UP000001542">
    <property type="component" value="Unassembled WGS sequence"/>
</dbReference>
<proteinExistence type="inferred from homology"/>
<comment type="catalytic activity">
    <reaction evidence="8">
        <text>L-threonyl-[protein] + ATP = O-phospho-L-threonyl-[protein] + ADP + H(+)</text>
        <dbReference type="Rhea" id="RHEA:46608"/>
        <dbReference type="Rhea" id="RHEA-COMP:11060"/>
        <dbReference type="Rhea" id="RHEA-COMP:11605"/>
        <dbReference type="ChEBI" id="CHEBI:15378"/>
        <dbReference type="ChEBI" id="CHEBI:30013"/>
        <dbReference type="ChEBI" id="CHEBI:30616"/>
        <dbReference type="ChEBI" id="CHEBI:61977"/>
        <dbReference type="ChEBI" id="CHEBI:456216"/>
        <dbReference type="EC" id="2.7.11.1"/>
    </reaction>
</comment>
<dbReference type="PIRSF" id="PIRSF000654">
    <property type="entry name" value="Integrin-linked_kinase"/>
    <property type="match status" value="1"/>
</dbReference>
<dbReference type="SMR" id="A2DJD0"/>
<reference evidence="13" key="1">
    <citation type="submission" date="2006-10" db="EMBL/GenBank/DDBJ databases">
        <authorList>
            <person name="Amadeo P."/>
            <person name="Zhao Q."/>
            <person name="Wortman J."/>
            <person name="Fraser-Liggett C."/>
            <person name="Carlton J."/>
        </authorList>
    </citation>
    <scope>NUCLEOTIDE SEQUENCE</scope>
    <source>
        <strain evidence="13">G3</strain>
    </source>
</reference>
<evidence type="ECO:0000313" key="13">
    <source>
        <dbReference type="EMBL" id="EAY19517.1"/>
    </source>
</evidence>
<keyword evidence="6 13" id="KW-0418">Kinase</keyword>
<dbReference type="PANTHER" id="PTHR48012">
    <property type="entry name" value="STERILE20-LIKE KINASE, ISOFORM B-RELATED"/>
    <property type="match status" value="1"/>
</dbReference>
<dbReference type="InParanoid" id="A2DJD0"/>
<dbReference type="FunFam" id="1.10.510.10:FF:002468">
    <property type="entry name" value="STE family protein kinase"/>
    <property type="match status" value="1"/>
</dbReference>
<evidence type="ECO:0000256" key="3">
    <source>
        <dbReference type="ARBA" id="ARBA00022527"/>
    </source>
</evidence>
<dbReference type="Gene3D" id="1.10.510.10">
    <property type="entry name" value="Transferase(Phosphotransferase) domain 1"/>
    <property type="match status" value="1"/>
</dbReference>
<evidence type="ECO:0000256" key="8">
    <source>
        <dbReference type="ARBA" id="ARBA00047899"/>
    </source>
</evidence>
<accession>A2DJD0</accession>
<dbReference type="RefSeq" id="XP_001580503.1">
    <property type="nucleotide sequence ID" value="XM_001580453.1"/>
</dbReference>
<dbReference type="STRING" id="5722.A2DJD0"/>
<evidence type="ECO:0000313" key="14">
    <source>
        <dbReference type="Proteomes" id="UP000001542"/>
    </source>
</evidence>
<dbReference type="PROSITE" id="PS00107">
    <property type="entry name" value="PROTEIN_KINASE_ATP"/>
    <property type="match status" value="1"/>
</dbReference>
<reference evidence="13" key="2">
    <citation type="journal article" date="2007" name="Science">
        <title>Draft genome sequence of the sexually transmitted pathogen Trichomonas vaginalis.</title>
        <authorList>
            <person name="Carlton J.M."/>
            <person name="Hirt R.P."/>
            <person name="Silva J.C."/>
            <person name="Delcher A.L."/>
            <person name="Schatz M."/>
            <person name="Zhao Q."/>
            <person name="Wortman J.R."/>
            <person name="Bidwell S.L."/>
            <person name="Alsmark U.C.M."/>
            <person name="Besteiro S."/>
            <person name="Sicheritz-Ponten T."/>
            <person name="Noel C.J."/>
            <person name="Dacks J.B."/>
            <person name="Foster P.G."/>
            <person name="Simillion C."/>
            <person name="Van de Peer Y."/>
            <person name="Miranda-Saavedra D."/>
            <person name="Barton G.J."/>
            <person name="Westrop G.D."/>
            <person name="Mueller S."/>
            <person name="Dessi D."/>
            <person name="Fiori P.L."/>
            <person name="Ren Q."/>
            <person name="Paulsen I."/>
            <person name="Zhang H."/>
            <person name="Bastida-Corcuera F.D."/>
            <person name="Simoes-Barbosa A."/>
            <person name="Brown M.T."/>
            <person name="Hayes R.D."/>
            <person name="Mukherjee M."/>
            <person name="Okumura C.Y."/>
            <person name="Schneider R."/>
            <person name="Smith A.J."/>
            <person name="Vanacova S."/>
            <person name="Villalvazo M."/>
            <person name="Haas B.J."/>
            <person name="Pertea M."/>
            <person name="Feldblyum T.V."/>
            <person name="Utterback T.R."/>
            <person name="Shu C.L."/>
            <person name="Osoegawa K."/>
            <person name="de Jong P.J."/>
            <person name="Hrdy I."/>
            <person name="Horvathova L."/>
            <person name="Zubacova Z."/>
            <person name="Dolezal P."/>
            <person name="Malik S.B."/>
            <person name="Logsdon J.M. Jr."/>
            <person name="Henze K."/>
            <person name="Gupta A."/>
            <person name="Wang C.C."/>
            <person name="Dunne R.L."/>
            <person name="Upcroft J.A."/>
            <person name="Upcroft P."/>
            <person name="White O."/>
            <person name="Salzberg S.L."/>
            <person name="Tang P."/>
            <person name="Chiu C.-H."/>
            <person name="Lee Y.-S."/>
            <person name="Embley T.M."/>
            <person name="Coombs G.H."/>
            <person name="Mottram J.C."/>
            <person name="Tachezy J."/>
            <person name="Fraser-Liggett C.M."/>
            <person name="Johnson P.J."/>
        </authorList>
    </citation>
    <scope>NUCLEOTIDE SEQUENCE [LARGE SCALE GENOMIC DNA]</scope>
    <source>
        <strain evidence="13">G3</strain>
    </source>
</reference>
<evidence type="ECO:0000256" key="7">
    <source>
        <dbReference type="ARBA" id="ARBA00022840"/>
    </source>
</evidence>
<keyword evidence="7 10" id="KW-0067">ATP-binding</keyword>
<dbReference type="SUPFAM" id="SSF56112">
    <property type="entry name" value="Protein kinase-like (PK-like)"/>
    <property type="match status" value="1"/>
</dbReference>
<dbReference type="SMART" id="SM00220">
    <property type="entry name" value="S_TKc"/>
    <property type="match status" value="1"/>
</dbReference>
<evidence type="ECO:0000256" key="9">
    <source>
        <dbReference type="ARBA" id="ARBA00048679"/>
    </source>
</evidence>
<evidence type="ECO:0000256" key="2">
    <source>
        <dbReference type="ARBA" id="ARBA00012513"/>
    </source>
</evidence>
<dbReference type="Pfam" id="PF00069">
    <property type="entry name" value="Pkinase"/>
    <property type="match status" value="1"/>
</dbReference>
<feature type="binding site" evidence="10">
    <location>
        <position position="43"/>
    </location>
    <ligand>
        <name>ATP</name>
        <dbReference type="ChEBI" id="CHEBI:30616"/>
    </ligand>
</feature>
<gene>
    <name evidence="13" type="ORF">TVAG_136480</name>
</gene>
<dbReference type="VEuPathDB" id="TrichDB:TVAG_136480"/>
<protein>
    <recommendedName>
        <fullName evidence="2">non-specific serine/threonine protein kinase</fullName>
        <ecNumber evidence="2">2.7.11.1</ecNumber>
    </recommendedName>
</protein>
<keyword evidence="4" id="KW-0808">Transferase</keyword>
<evidence type="ECO:0000256" key="1">
    <source>
        <dbReference type="ARBA" id="ARBA00008874"/>
    </source>
</evidence>
<keyword evidence="14" id="KW-1185">Reference proteome</keyword>
<name>A2DJD0_TRIV3</name>